<dbReference type="OrthoDB" id="1918817at2759"/>
<organism evidence="4 5">
    <name type="scientific">Dorcoceras hygrometricum</name>
    <dbReference type="NCBI Taxonomy" id="472368"/>
    <lineage>
        <taxon>Eukaryota</taxon>
        <taxon>Viridiplantae</taxon>
        <taxon>Streptophyta</taxon>
        <taxon>Embryophyta</taxon>
        <taxon>Tracheophyta</taxon>
        <taxon>Spermatophyta</taxon>
        <taxon>Magnoliopsida</taxon>
        <taxon>eudicotyledons</taxon>
        <taxon>Gunneridae</taxon>
        <taxon>Pentapetalae</taxon>
        <taxon>asterids</taxon>
        <taxon>lamiids</taxon>
        <taxon>Lamiales</taxon>
        <taxon>Gesneriaceae</taxon>
        <taxon>Didymocarpoideae</taxon>
        <taxon>Trichosporeae</taxon>
        <taxon>Loxocarpinae</taxon>
        <taxon>Dorcoceras</taxon>
    </lineage>
</organism>
<dbReference type="Pfam" id="PF02458">
    <property type="entry name" value="Transferase"/>
    <property type="match status" value="1"/>
</dbReference>
<dbReference type="PANTHER" id="PTHR31642">
    <property type="entry name" value="TRICHOTHECENE 3-O-ACETYLTRANSFERASE"/>
    <property type="match status" value="1"/>
</dbReference>
<keyword evidence="2 4" id="KW-0808">Transferase</keyword>
<dbReference type="GO" id="GO:0016747">
    <property type="term" value="F:acyltransferase activity, transferring groups other than amino-acyl groups"/>
    <property type="evidence" value="ECO:0007669"/>
    <property type="project" value="TreeGrafter"/>
</dbReference>
<dbReference type="PANTHER" id="PTHR31642:SF11">
    <property type="entry name" value="SHIKIMATE O-HYDROXYCINNAMOYLTRANSFERASE"/>
    <property type="match status" value="1"/>
</dbReference>
<dbReference type="InterPro" id="IPR023213">
    <property type="entry name" value="CAT-like_dom_sf"/>
</dbReference>
<dbReference type="Proteomes" id="UP000250235">
    <property type="component" value="Unassembled WGS sequence"/>
</dbReference>
<proteinExistence type="inferred from homology"/>
<dbReference type="EMBL" id="KV024691">
    <property type="protein sequence ID" value="KZV13870.1"/>
    <property type="molecule type" value="Genomic_DNA"/>
</dbReference>
<dbReference type="InterPro" id="IPR050317">
    <property type="entry name" value="Plant_Fungal_Acyltransferase"/>
</dbReference>
<sequence>MKLESKPDESSETAVSIFNLTRDQLSTLKSKSKEERNMVTYSSYEILAGHIWRSTCRARGLPQDQVTRLHIATDGRSRLRPSLPPLVTV</sequence>
<evidence type="ECO:0000256" key="2">
    <source>
        <dbReference type="ARBA" id="ARBA00022679"/>
    </source>
</evidence>
<evidence type="ECO:0000256" key="1">
    <source>
        <dbReference type="ARBA" id="ARBA00009861"/>
    </source>
</evidence>
<dbReference type="AlphaFoldDB" id="A0A2Z7A4U4"/>
<evidence type="ECO:0000313" key="5">
    <source>
        <dbReference type="Proteomes" id="UP000250235"/>
    </source>
</evidence>
<reference evidence="4 5" key="1">
    <citation type="journal article" date="2015" name="Proc. Natl. Acad. Sci. U.S.A.">
        <title>The resurrection genome of Boea hygrometrica: A blueprint for survival of dehydration.</title>
        <authorList>
            <person name="Xiao L."/>
            <person name="Yang G."/>
            <person name="Zhang L."/>
            <person name="Yang X."/>
            <person name="Zhao S."/>
            <person name="Ji Z."/>
            <person name="Zhou Q."/>
            <person name="Hu M."/>
            <person name="Wang Y."/>
            <person name="Chen M."/>
            <person name="Xu Y."/>
            <person name="Jin H."/>
            <person name="Xiao X."/>
            <person name="Hu G."/>
            <person name="Bao F."/>
            <person name="Hu Y."/>
            <person name="Wan P."/>
            <person name="Li L."/>
            <person name="Deng X."/>
            <person name="Kuang T."/>
            <person name="Xiang C."/>
            <person name="Zhu J.K."/>
            <person name="Oliver M.J."/>
            <person name="He Y."/>
        </authorList>
    </citation>
    <scope>NUCLEOTIDE SEQUENCE [LARGE SCALE GENOMIC DNA]</scope>
    <source>
        <strain evidence="5">cv. XS01</strain>
    </source>
</reference>
<dbReference type="Gene3D" id="3.30.559.10">
    <property type="entry name" value="Chloramphenicol acetyltransferase-like domain"/>
    <property type="match status" value="1"/>
</dbReference>
<comment type="similarity">
    <text evidence="1">Belongs to the plant acyltransferase family.</text>
</comment>
<evidence type="ECO:0000256" key="3">
    <source>
        <dbReference type="ARBA" id="ARBA00023315"/>
    </source>
</evidence>
<protein>
    <submittedName>
        <fullName evidence="4">Shikimate O-hydroxycinnamoyltransferase</fullName>
    </submittedName>
</protein>
<gene>
    <name evidence="4" type="ORF">F511_44906</name>
</gene>
<keyword evidence="3" id="KW-0012">Acyltransferase</keyword>
<accession>A0A2Z7A4U4</accession>
<keyword evidence="5" id="KW-1185">Reference proteome</keyword>
<name>A0A2Z7A4U4_9LAMI</name>
<evidence type="ECO:0000313" key="4">
    <source>
        <dbReference type="EMBL" id="KZV13870.1"/>
    </source>
</evidence>